<dbReference type="InterPro" id="IPR051474">
    <property type="entry name" value="Anti-sigma-K/W_factor"/>
</dbReference>
<evidence type="ECO:0000256" key="1">
    <source>
        <dbReference type="ARBA" id="ARBA00004167"/>
    </source>
</evidence>
<dbReference type="PANTHER" id="PTHR37461">
    <property type="entry name" value="ANTI-SIGMA-K FACTOR RSKA"/>
    <property type="match status" value="1"/>
</dbReference>
<evidence type="ECO:0000256" key="4">
    <source>
        <dbReference type="ARBA" id="ARBA00022692"/>
    </source>
</evidence>
<keyword evidence="5" id="KW-1133">Transmembrane helix</keyword>
<dbReference type="Proteomes" id="UP001163882">
    <property type="component" value="Chromosome"/>
</dbReference>
<evidence type="ECO:0000256" key="5">
    <source>
        <dbReference type="ARBA" id="ARBA00022989"/>
    </source>
</evidence>
<evidence type="ECO:0000256" key="2">
    <source>
        <dbReference type="ARBA" id="ARBA00004236"/>
    </source>
</evidence>
<dbReference type="InterPro" id="IPR018764">
    <property type="entry name" value="RskA_C"/>
</dbReference>
<feature type="domain" description="Anti-sigma K factor RskA C-terminal" evidence="9">
    <location>
        <begin position="96"/>
        <end position="224"/>
    </location>
</feature>
<sequence length="235" mass="24509">MTAPSDTNDMIAEYVLGQLEGEQRARFESRIASEPELARKVAALQQNFDALDATAAPESVPADLWSRIESSLATAPEAPPAANTNRPSTAVDLPRWAGMAAAILLSLGVGFFGGQSLGPVPQAPLVVAVLVGDDMEPGAIIEAFADDSIRIMPLEALVAPDGSTLEVWTLPDPETGPVSLGTFREARDLVLGGPNLPAPQPDQLYEITLEPAGGSPTGRPTGPILLKGFARAPVI</sequence>
<protein>
    <recommendedName>
        <fullName evidence="8">Regulator of SigK</fullName>
    </recommendedName>
    <alternativeName>
        <fullName evidence="7">Sigma-K anti-sigma factor RskA</fullName>
    </alternativeName>
</protein>
<organism evidence="10 11">
    <name type="scientific">Pelagibacterium flavum</name>
    <dbReference type="NCBI Taxonomy" id="2984530"/>
    <lineage>
        <taxon>Bacteria</taxon>
        <taxon>Pseudomonadati</taxon>
        <taxon>Pseudomonadota</taxon>
        <taxon>Alphaproteobacteria</taxon>
        <taxon>Hyphomicrobiales</taxon>
        <taxon>Devosiaceae</taxon>
        <taxon>Pelagibacterium</taxon>
    </lineage>
</organism>
<evidence type="ECO:0000313" key="10">
    <source>
        <dbReference type="EMBL" id="UYQ70686.1"/>
    </source>
</evidence>
<dbReference type="Pfam" id="PF10099">
    <property type="entry name" value="RskA_C"/>
    <property type="match status" value="1"/>
</dbReference>
<proteinExistence type="predicted"/>
<keyword evidence="3" id="KW-1003">Cell membrane</keyword>
<dbReference type="InterPro" id="IPR041916">
    <property type="entry name" value="Anti_sigma_zinc_sf"/>
</dbReference>
<evidence type="ECO:0000259" key="9">
    <source>
        <dbReference type="Pfam" id="PF10099"/>
    </source>
</evidence>
<comment type="subcellular location">
    <subcellularLocation>
        <location evidence="2">Cell membrane</location>
    </subcellularLocation>
    <subcellularLocation>
        <location evidence="1">Membrane</location>
        <topology evidence="1">Single-pass membrane protein</topology>
    </subcellularLocation>
</comment>
<name>A0ABY6IJB0_9HYPH</name>
<dbReference type="RefSeq" id="WP_264224375.1">
    <property type="nucleotide sequence ID" value="NZ_CP107716.1"/>
</dbReference>
<dbReference type="PANTHER" id="PTHR37461:SF1">
    <property type="entry name" value="ANTI-SIGMA-K FACTOR RSKA"/>
    <property type="match status" value="1"/>
</dbReference>
<accession>A0ABY6IJB0</accession>
<keyword evidence="6" id="KW-0472">Membrane</keyword>
<evidence type="ECO:0000256" key="3">
    <source>
        <dbReference type="ARBA" id="ARBA00022475"/>
    </source>
</evidence>
<dbReference type="Gene3D" id="1.10.10.1320">
    <property type="entry name" value="Anti-sigma factor, zinc-finger domain"/>
    <property type="match status" value="1"/>
</dbReference>
<keyword evidence="4" id="KW-0812">Transmembrane</keyword>
<evidence type="ECO:0000313" key="11">
    <source>
        <dbReference type="Proteomes" id="UP001163882"/>
    </source>
</evidence>
<evidence type="ECO:0000256" key="8">
    <source>
        <dbReference type="ARBA" id="ARBA00030803"/>
    </source>
</evidence>
<keyword evidence="11" id="KW-1185">Reference proteome</keyword>
<dbReference type="EMBL" id="CP107716">
    <property type="protein sequence ID" value="UYQ70686.1"/>
    <property type="molecule type" value="Genomic_DNA"/>
</dbReference>
<evidence type="ECO:0000256" key="7">
    <source>
        <dbReference type="ARBA" id="ARBA00029829"/>
    </source>
</evidence>
<gene>
    <name evidence="10" type="ORF">OF122_11440</name>
</gene>
<evidence type="ECO:0000256" key="6">
    <source>
        <dbReference type="ARBA" id="ARBA00023136"/>
    </source>
</evidence>
<reference evidence="10" key="1">
    <citation type="submission" date="2022-10" db="EMBL/GenBank/DDBJ databases">
        <title>YIM 151497 complete genome.</title>
        <authorList>
            <person name="Chen X."/>
        </authorList>
    </citation>
    <scope>NUCLEOTIDE SEQUENCE</scope>
    <source>
        <strain evidence="10">YIM 151497</strain>
    </source>
</reference>